<dbReference type="OrthoDB" id="7428332at2"/>
<gene>
    <name evidence="2" type="ORF">GHC57_00445</name>
</gene>
<reference evidence="2 3" key="1">
    <citation type="submission" date="2019-10" db="EMBL/GenBank/DDBJ databases">
        <title>Draft whole-genome sequence of the purple nonsulfur photosynthetic bacterium Roseospira navarrensis DSM 15114.</title>
        <authorList>
            <person name="Kyndt J.A."/>
            <person name="Meyer T.E."/>
        </authorList>
    </citation>
    <scope>NUCLEOTIDE SEQUENCE [LARGE SCALE GENOMIC DNA]</scope>
    <source>
        <strain evidence="2 3">DSM 15114</strain>
    </source>
</reference>
<keyword evidence="1" id="KW-0732">Signal</keyword>
<dbReference type="Proteomes" id="UP000434582">
    <property type="component" value="Unassembled WGS sequence"/>
</dbReference>
<keyword evidence="2" id="KW-0449">Lipoprotein</keyword>
<proteinExistence type="predicted"/>
<comment type="caution">
    <text evidence="2">The sequence shown here is derived from an EMBL/GenBank/DDBJ whole genome shotgun (WGS) entry which is preliminary data.</text>
</comment>
<evidence type="ECO:0000256" key="1">
    <source>
        <dbReference type="SAM" id="SignalP"/>
    </source>
</evidence>
<evidence type="ECO:0000313" key="3">
    <source>
        <dbReference type="Proteomes" id="UP000434582"/>
    </source>
</evidence>
<evidence type="ECO:0000313" key="2">
    <source>
        <dbReference type="EMBL" id="MQX34978.1"/>
    </source>
</evidence>
<dbReference type="AlphaFoldDB" id="A0A7X1ZAI4"/>
<dbReference type="InterPro" id="IPR025985">
    <property type="entry name" value="YnbE"/>
</dbReference>
<dbReference type="Pfam" id="PF13617">
    <property type="entry name" value="Lipoprotein_19"/>
    <property type="match status" value="1"/>
</dbReference>
<sequence length="61" mass="6607">MVRLAAGLAVLAAVAACQPTVKVQAPDKPIVINLNVKIEQDVRVRLEKDVEQVIEGNPDIF</sequence>
<accession>A0A7X1ZAI4</accession>
<keyword evidence="3" id="KW-1185">Reference proteome</keyword>
<dbReference type="EMBL" id="WIVE01000001">
    <property type="protein sequence ID" value="MQX34978.1"/>
    <property type="molecule type" value="Genomic_DNA"/>
</dbReference>
<feature type="signal peptide" evidence="1">
    <location>
        <begin position="1"/>
        <end position="15"/>
    </location>
</feature>
<feature type="chain" id="PRO_5030787174" evidence="1">
    <location>
        <begin position="16"/>
        <end position="61"/>
    </location>
</feature>
<dbReference type="PROSITE" id="PS51257">
    <property type="entry name" value="PROKAR_LIPOPROTEIN"/>
    <property type="match status" value="1"/>
</dbReference>
<organism evidence="2 3">
    <name type="scientific">Roseospira navarrensis</name>
    <dbReference type="NCBI Taxonomy" id="140058"/>
    <lineage>
        <taxon>Bacteria</taxon>
        <taxon>Pseudomonadati</taxon>
        <taxon>Pseudomonadota</taxon>
        <taxon>Alphaproteobacteria</taxon>
        <taxon>Rhodospirillales</taxon>
        <taxon>Rhodospirillaceae</taxon>
        <taxon>Roseospira</taxon>
    </lineage>
</organism>
<name>A0A7X1ZAI4_9PROT</name>
<protein>
    <submittedName>
        <fullName evidence="2">YnbE family lipoprotein</fullName>
    </submittedName>
</protein>